<evidence type="ECO:0000313" key="9">
    <source>
        <dbReference type="Proteomes" id="UP000242457"/>
    </source>
</evidence>
<dbReference type="InterPro" id="IPR018247">
    <property type="entry name" value="EF_Hand_1_Ca_BS"/>
</dbReference>
<dbReference type="CDD" id="cd00051">
    <property type="entry name" value="EFh"/>
    <property type="match status" value="1"/>
</dbReference>
<dbReference type="GO" id="GO:0032432">
    <property type="term" value="C:actin filament bundle"/>
    <property type="evidence" value="ECO:0007669"/>
    <property type="project" value="TreeGrafter"/>
</dbReference>
<keyword evidence="4" id="KW-0009">Actin-binding</keyword>
<name>A0A2A3EAJ0_APICC</name>
<dbReference type="InterPro" id="IPR001589">
    <property type="entry name" value="Actinin_actin-bd_CS"/>
</dbReference>
<evidence type="ECO:0000259" key="6">
    <source>
        <dbReference type="PROSITE" id="PS50021"/>
    </source>
</evidence>
<evidence type="ECO:0000259" key="7">
    <source>
        <dbReference type="PROSITE" id="PS50222"/>
    </source>
</evidence>
<dbReference type="InterPro" id="IPR011992">
    <property type="entry name" value="EF-hand-dom_pair"/>
</dbReference>
<reference evidence="8 9" key="1">
    <citation type="submission" date="2014-07" db="EMBL/GenBank/DDBJ databases">
        <title>Genomic and transcriptomic analysis on Apis cerana provide comprehensive insights into honey bee biology.</title>
        <authorList>
            <person name="Diao Q."/>
            <person name="Sun L."/>
            <person name="Zheng H."/>
            <person name="Zheng H."/>
            <person name="Xu S."/>
            <person name="Wang S."/>
            <person name="Zeng Z."/>
            <person name="Hu F."/>
            <person name="Su S."/>
            <person name="Wu J."/>
        </authorList>
    </citation>
    <scope>NUCLEOTIDE SEQUENCE [LARGE SCALE GENOMIC DNA]</scope>
    <source>
        <tissue evidence="8">Pupae without intestine</tissue>
    </source>
</reference>
<evidence type="ECO:0000256" key="4">
    <source>
        <dbReference type="ARBA" id="ARBA00023203"/>
    </source>
</evidence>
<dbReference type="Proteomes" id="UP000242457">
    <property type="component" value="Unassembled WGS sequence"/>
</dbReference>
<dbReference type="GO" id="GO:0005884">
    <property type="term" value="C:actin filament"/>
    <property type="evidence" value="ECO:0007669"/>
    <property type="project" value="TreeGrafter"/>
</dbReference>
<proteinExistence type="predicted"/>
<dbReference type="InterPro" id="IPR002048">
    <property type="entry name" value="EF_hand_dom"/>
</dbReference>
<dbReference type="CDD" id="cd21301">
    <property type="entry name" value="CH_PLS_rpt4"/>
    <property type="match status" value="1"/>
</dbReference>
<keyword evidence="1" id="KW-0479">Metal-binding</keyword>
<dbReference type="AlphaFoldDB" id="A0A2A3EAJ0"/>
<feature type="domain" description="Calponin-homology (CH)" evidence="6">
    <location>
        <begin position="804"/>
        <end position="912"/>
    </location>
</feature>
<dbReference type="FunFam" id="1.10.418.10:FF:000042">
    <property type="entry name" value="Fimbrin, putative"/>
    <property type="match status" value="1"/>
</dbReference>
<feature type="domain" description="Calponin-homology (CH)" evidence="6">
    <location>
        <begin position="427"/>
        <end position="532"/>
    </location>
</feature>
<dbReference type="InterPro" id="IPR036872">
    <property type="entry name" value="CH_dom_sf"/>
</dbReference>
<sequence length="969" mass="109256">MATAIDDRQELLEQFQANHSFFGVYLLRGERSEVLNLGEKCVKFDNESFKEFVSGYILSCNVYEDLQDQHRFPAGFKQLFEFSQNFLALTVISYYNPGILELANSPIPTGFTGQCLHFREQDRSKLNVTPSFVPFSAQAETSFNDGLVTLTKSCAIAQLHNDYGSSPYGETRDRQNINGIRLNIDEESFKRVALFQGILPSDGGLYNAVEAAHYDCAIRIRNQVKPESIRGLACLDSRTNSSHVSHRRYLNSLRTNFPNIKMNPMILNPQESKPTPKLEDPNKINEDLNPMESRLFSQISNPSSKGFEDPEKNPLDLSSPSSERENVIDENGDGFINLTELRSALDICGFKMPGYKVRQMIEEYDDKQRSEHKGRLSFEEFEKLCKELKANELGSTFKQVVSKKENLETLGGISEASSEGTTHSVRLEEQLAFSDWINTNLSHDPDLKHLLPIDPEGKTFKIINHSCPDTIDERTINKKNLTLYKKHENLTLALSSAQAIGCNIVNIDAHDLTKGSPHLVLGLLWQIIRIGLFNQITLENCPGLATLLQDGERIEDLLKLSPESILLRWVNHHLENAGIVRRCHNFQSDITDSEIYTYLIKQIAPNTAGVTLEAMMEPNHTSRAEIMLQQAAKLGCRSFVTPSDVVNGIYKLNLAFVANMFNNYPGLDKPENNIGLESLEETREEKTYRNWMNSMGVVPHVNWLYSDLADGLVIFQLYDIIKPGTVNWNRVHKKFTKLRKFMEKLENCNYAVELGKTMNFSLVGIAGQDINDGNATLTLALIWQLMRSYTLSILTSLAGTQGSTLVEKEIVQWVNSKLQAAGKASGIKGFQDSSIADGKVVIDLIDAIKPGSVNYDLVKEGGTEEENLDNAKYAISLARKCGARVYALPEDITEVKPKMVMTVFACLMAMDYIPNMDSVKQNNVMNNNRGRAKKKKEKKEKKKEKKAFTARYHCPMFIFKLISITRIVV</sequence>
<dbReference type="CDD" id="cd21292">
    <property type="entry name" value="CH_PLS_rpt1"/>
    <property type="match status" value="1"/>
</dbReference>
<feature type="compositionally biased region" description="Basic residues" evidence="5">
    <location>
        <begin position="930"/>
        <end position="945"/>
    </location>
</feature>
<dbReference type="OrthoDB" id="431378at2759"/>
<accession>A0A2A3EAJ0</accession>
<dbReference type="CDD" id="cd21295">
    <property type="entry name" value="CH_PLS_rpt2"/>
    <property type="match status" value="1"/>
</dbReference>
<dbReference type="GO" id="GO:0005737">
    <property type="term" value="C:cytoplasm"/>
    <property type="evidence" value="ECO:0007669"/>
    <property type="project" value="TreeGrafter"/>
</dbReference>
<feature type="compositionally biased region" description="Basic and acidic residues" evidence="5">
    <location>
        <begin position="274"/>
        <end position="286"/>
    </location>
</feature>
<dbReference type="EMBL" id="KZ288324">
    <property type="protein sequence ID" value="PBC28081.1"/>
    <property type="molecule type" value="Genomic_DNA"/>
</dbReference>
<dbReference type="Gene3D" id="1.10.238.10">
    <property type="entry name" value="EF-hand"/>
    <property type="match status" value="1"/>
</dbReference>
<dbReference type="GO" id="GO:0051639">
    <property type="term" value="P:actin filament network formation"/>
    <property type="evidence" value="ECO:0007669"/>
    <property type="project" value="TreeGrafter"/>
</dbReference>
<evidence type="ECO:0000256" key="5">
    <source>
        <dbReference type="SAM" id="MobiDB-lite"/>
    </source>
</evidence>
<feature type="region of interest" description="Disordered" evidence="5">
    <location>
        <begin position="261"/>
        <end position="325"/>
    </location>
</feature>
<feature type="domain" description="Calponin-homology (CH)" evidence="6">
    <location>
        <begin position="560"/>
        <end position="665"/>
    </location>
</feature>
<feature type="domain" description="Calponin-homology (CH)" evidence="6">
    <location>
        <begin position="682"/>
        <end position="790"/>
    </location>
</feature>
<feature type="domain" description="EF-hand" evidence="7">
    <location>
        <begin position="326"/>
        <end position="351"/>
    </location>
</feature>
<evidence type="ECO:0000313" key="8">
    <source>
        <dbReference type="EMBL" id="PBC28081.1"/>
    </source>
</evidence>
<evidence type="ECO:0000256" key="1">
    <source>
        <dbReference type="ARBA" id="ARBA00022723"/>
    </source>
</evidence>
<dbReference type="PROSITE" id="PS00020">
    <property type="entry name" value="ACTININ_2"/>
    <property type="match status" value="1"/>
</dbReference>
<dbReference type="InterPro" id="IPR039959">
    <property type="entry name" value="Fimbrin/Plastin"/>
</dbReference>
<dbReference type="FunFam" id="1.10.238.10:FF:000263">
    <property type="entry name" value="plastin-1 isoform X2"/>
    <property type="match status" value="1"/>
</dbReference>
<dbReference type="FunFam" id="1.10.418.10:FF:000010">
    <property type="entry name" value="Plastin-3 isoform 1"/>
    <property type="match status" value="1"/>
</dbReference>
<keyword evidence="3" id="KW-0106">Calcium</keyword>
<feature type="compositionally biased region" description="Polar residues" evidence="5">
    <location>
        <begin position="295"/>
        <end position="304"/>
    </location>
</feature>
<protein>
    <submittedName>
        <fullName evidence="8">Plastin-3</fullName>
    </submittedName>
</protein>
<gene>
    <name evidence="8" type="ORF">APICC_03895</name>
</gene>
<dbReference type="PANTHER" id="PTHR19961:SF18">
    <property type="entry name" value="FI19014P1"/>
    <property type="match status" value="1"/>
</dbReference>
<dbReference type="SMART" id="SM00033">
    <property type="entry name" value="CH"/>
    <property type="match status" value="4"/>
</dbReference>
<evidence type="ECO:0000256" key="2">
    <source>
        <dbReference type="ARBA" id="ARBA00022737"/>
    </source>
</evidence>
<dbReference type="PANTHER" id="PTHR19961">
    <property type="entry name" value="FIMBRIN/PLASTIN"/>
    <property type="match status" value="1"/>
</dbReference>
<dbReference type="Pfam" id="PF00307">
    <property type="entry name" value="CH"/>
    <property type="match status" value="4"/>
</dbReference>
<dbReference type="PROSITE" id="PS50222">
    <property type="entry name" value="EF_HAND_2"/>
    <property type="match status" value="1"/>
</dbReference>
<dbReference type="STRING" id="94128.A0A2A3EAJ0"/>
<dbReference type="InterPro" id="IPR001715">
    <property type="entry name" value="CH_dom"/>
</dbReference>
<organism evidence="8 9">
    <name type="scientific">Apis cerana cerana</name>
    <name type="common">Oriental honeybee</name>
    <dbReference type="NCBI Taxonomy" id="94128"/>
    <lineage>
        <taxon>Eukaryota</taxon>
        <taxon>Metazoa</taxon>
        <taxon>Ecdysozoa</taxon>
        <taxon>Arthropoda</taxon>
        <taxon>Hexapoda</taxon>
        <taxon>Insecta</taxon>
        <taxon>Pterygota</taxon>
        <taxon>Neoptera</taxon>
        <taxon>Endopterygota</taxon>
        <taxon>Hymenoptera</taxon>
        <taxon>Apocrita</taxon>
        <taxon>Aculeata</taxon>
        <taxon>Apoidea</taxon>
        <taxon>Anthophila</taxon>
        <taxon>Apidae</taxon>
        <taxon>Apis</taxon>
    </lineage>
</organism>
<dbReference type="SUPFAM" id="SSF47473">
    <property type="entry name" value="EF-hand"/>
    <property type="match status" value="1"/>
</dbReference>
<dbReference type="PROSITE" id="PS00019">
    <property type="entry name" value="ACTININ_1"/>
    <property type="match status" value="1"/>
</dbReference>
<dbReference type="GO" id="GO:0051017">
    <property type="term" value="P:actin filament bundle assembly"/>
    <property type="evidence" value="ECO:0007669"/>
    <property type="project" value="InterPro"/>
</dbReference>
<dbReference type="SUPFAM" id="SSF47576">
    <property type="entry name" value="Calponin-homology domain, CH-domain"/>
    <property type="match status" value="1"/>
</dbReference>
<dbReference type="FunFam" id="1.10.418.10:FF:000066">
    <property type="entry name" value="plastin-1 isoform X2"/>
    <property type="match status" value="1"/>
</dbReference>
<evidence type="ECO:0000256" key="3">
    <source>
        <dbReference type="ARBA" id="ARBA00022837"/>
    </source>
</evidence>
<dbReference type="Gene3D" id="1.10.418.10">
    <property type="entry name" value="Calponin-like domain"/>
    <property type="match status" value="4"/>
</dbReference>
<feature type="region of interest" description="Disordered" evidence="5">
    <location>
        <begin position="923"/>
        <end position="945"/>
    </location>
</feature>
<keyword evidence="9" id="KW-1185">Reference proteome</keyword>
<dbReference type="PROSITE" id="PS00018">
    <property type="entry name" value="EF_HAND_1"/>
    <property type="match status" value="1"/>
</dbReference>
<keyword evidence="2" id="KW-0677">Repeat</keyword>
<dbReference type="GO" id="GO:0005509">
    <property type="term" value="F:calcium ion binding"/>
    <property type="evidence" value="ECO:0007669"/>
    <property type="project" value="InterPro"/>
</dbReference>
<dbReference type="GO" id="GO:0051015">
    <property type="term" value="F:actin filament binding"/>
    <property type="evidence" value="ECO:0007669"/>
    <property type="project" value="InterPro"/>
</dbReference>
<dbReference type="PROSITE" id="PS50021">
    <property type="entry name" value="CH"/>
    <property type="match status" value="4"/>
</dbReference>
<dbReference type="CDD" id="cd21298">
    <property type="entry name" value="CH_PLS_rpt3"/>
    <property type="match status" value="1"/>
</dbReference>